<dbReference type="AlphaFoldDB" id="A0A0F9IFT1"/>
<protein>
    <submittedName>
        <fullName evidence="1">Uncharacterized protein</fullName>
    </submittedName>
</protein>
<dbReference type="EMBL" id="LAZR01012508">
    <property type="protein sequence ID" value="KKM26451.1"/>
    <property type="molecule type" value="Genomic_DNA"/>
</dbReference>
<gene>
    <name evidence="1" type="ORF">LCGC14_1584640</name>
</gene>
<name>A0A0F9IFT1_9ZZZZ</name>
<comment type="caution">
    <text evidence="1">The sequence shown here is derived from an EMBL/GenBank/DDBJ whole genome shotgun (WGS) entry which is preliminary data.</text>
</comment>
<evidence type="ECO:0000313" key="1">
    <source>
        <dbReference type="EMBL" id="KKM26451.1"/>
    </source>
</evidence>
<organism evidence="1">
    <name type="scientific">marine sediment metagenome</name>
    <dbReference type="NCBI Taxonomy" id="412755"/>
    <lineage>
        <taxon>unclassified sequences</taxon>
        <taxon>metagenomes</taxon>
        <taxon>ecological metagenomes</taxon>
    </lineage>
</organism>
<reference evidence="1" key="1">
    <citation type="journal article" date="2015" name="Nature">
        <title>Complex archaea that bridge the gap between prokaryotes and eukaryotes.</title>
        <authorList>
            <person name="Spang A."/>
            <person name="Saw J.H."/>
            <person name="Jorgensen S.L."/>
            <person name="Zaremba-Niedzwiedzka K."/>
            <person name="Martijn J."/>
            <person name="Lind A.E."/>
            <person name="van Eijk R."/>
            <person name="Schleper C."/>
            <person name="Guy L."/>
            <person name="Ettema T.J."/>
        </authorList>
    </citation>
    <scope>NUCLEOTIDE SEQUENCE</scope>
</reference>
<proteinExistence type="predicted"/>
<accession>A0A0F9IFT1</accession>
<sequence>MMIKKLLARFGPKAILLLWRYKFYDGMIARLIVKRLRKHKRIWLMVVDFTKGDERKRIRYHIDVLDGEKDRLIHLFDAVMKRVERVGL</sequence>